<dbReference type="EMBL" id="JABBWD010000038">
    <property type="protein sequence ID" value="KAG1774800.1"/>
    <property type="molecule type" value="Genomic_DNA"/>
</dbReference>
<dbReference type="Proteomes" id="UP000714275">
    <property type="component" value="Unassembled WGS sequence"/>
</dbReference>
<reference evidence="3" key="1">
    <citation type="journal article" date="2020" name="New Phytol.">
        <title>Comparative genomics reveals dynamic genome evolution in host specialist ectomycorrhizal fungi.</title>
        <authorList>
            <person name="Lofgren L.A."/>
            <person name="Nguyen N.H."/>
            <person name="Vilgalys R."/>
            <person name="Ruytinx J."/>
            <person name="Liao H.L."/>
            <person name="Branco S."/>
            <person name="Kuo A."/>
            <person name="LaButti K."/>
            <person name="Lipzen A."/>
            <person name="Andreopoulos W."/>
            <person name="Pangilinan J."/>
            <person name="Riley R."/>
            <person name="Hundley H."/>
            <person name="Na H."/>
            <person name="Barry K."/>
            <person name="Grigoriev I.V."/>
            <person name="Stajich J.E."/>
            <person name="Kennedy P.G."/>
        </authorList>
    </citation>
    <scope>NUCLEOTIDE SEQUENCE</scope>
    <source>
        <strain evidence="3">DOB743</strain>
    </source>
</reference>
<name>A0A9P6ZRB4_9AGAM</name>
<protein>
    <recommendedName>
        <fullName evidence="2">DUF6532 domain-containing protein</fullName>
    </recommendedName>
</protein>
<dbReference type="OrthoDB" id="2688760at2759"/>
<dbReference type="Pfam" id="PF20149">
    <property type="entry name" value="DUF6532"/>
    <property type="match status" value="1"/>
</dbReference>
<proteinExistence type="predicted"/>
<gene>
    <name evidence="3" type="ORF">EV702DRAFT_1047348</name>
</gene>
<dbReference type="AlphaFoldDB" id="A0A9P6ZRB4"/>
<sequence>MTNDDFIRMHGLKSLIICHRQPWRICQCVRQHFHFSPAVHKDFKTKVSGVAITILMNDFFHPWEQLAAMQPSRQLLPPNDDENSHFNASSSRDLYAPVTMTQMPAPPQPSWPENSSGHISMQFSVSESGPGSGQQLPTNIDSEPGPYNANYSSFNPESYDAGLQMTSMPHLPPQHPQNLDPRPSQYGDGHASMQLPTNIDSEPGPYNANYSSFDPKSYYAGLQMTSMPHLPPQHPQNLDAPAIGAMYNQSGPSQFQASIFTNASMPLQLHHQSPDTPAFGAVYNDVMNPGIAPSSLHYCPSPNIGSFYPNSSEPVMLKGKDVALPPGIDHEPQQYQQGSKVQVINKFREYHWPPKKRGKVAMGRVEKSSLRSQTSSLAPSTALPITASAPPTSTYHWDLVYDKNNTKHQRIVDSAKHAIIRDAINENCLTDPSARSQLVLQELKGAAISEYKDEAFRNNWAAVNSETLFTNLSAPYESIMETSQHIARNIVQLGYHLRPPAWAATAKPEYQADMVAMLIDDTIVFPPRFVFSEDEDTHELHFLENVVVWNVLLNNIVELDLYPHTHNLDKMFCAAAAAVKCALMELRTGTFMEIDFTFQGFRHIYNDLLNHIGEYISLNPELLKRWDEYKQYTLTGWRIRRVLVPLKKSIQYGTLQLEFESQKRLLACGPPGCISSTELHEALRRLNVQVYWMISKNTQQRERGDPQLKARRPLPHNAGDGMWEQKPPQSQMALIPVTIISTYLEDAQDQDNV</sequence>
<dbReference type="InterPro" id="IPR045341">
    <property type="entry name" value="DUF6532"/>
</dbReference>
<feature type="domain" description="DUF6532" evidence="2">
    <location>
        <begin position="569"/>
        <end position="612"/>
    </location>
</feature>
<feature type="region of interest" description="Disordered" evidence="1">
    <location>
        <begin position="100"/>
        <end position="149"/>
    </location>
</feature>
<feature type="region of interest" description="Disordered" evidence="1">
    <location>
        <begin position="167"/>
        <end position="210"/>
    </location>
</feature>
<evidence type="ECO:0000256" key="1">
    <source>
        <dbReference type="SAM" id="MobiDB-lite"/>
    </source>
</evidence>
<feature type="compositionally biased region" description="Polar residues" evidence="1">
    <location>
        <begin position="111"/>
        <end position="141"/>
    </location>
</feature>
<organism evidence="3 4">
    <name type="scientific">Suillus placidus</name>
    <dbReference type="NCBI Taxonomy" id="48579"/>
    <lineage>
        <taxon>Eukaryota</taxon>
        <taxon>Fungi</taxon>
        <taxon>Dikarya</taxon>
        <taxon>Basidiomycota</taxon>
        <taxon>Agaricomycotina</taxon>
        <taxon>Agaricomycetes</taxon>
        <taxon>Agaricomycetidae</taxon>
        <taxon>Boletales</taxon>
        <taxon>Suillineae</taxon>
        <taxon>Suillaceae</taxon>
        <taxon>Suillus</taxon>
    </lineage>
</organism>
<feature type="compositionally biased region" description="Basic and acidic residues" evidence="1">
    <location>
        <begin position="699"/>
        <end position="708"/>
    </location>
</feature>
<evidence type="ECO:0000313" key="4">
    <source>
        <dbReference type="Proteomes" id="UP000714275"/>
    </source>
</evidence>
<comment type="caution">
    <text evidence="3">The sequence shown here is derived from an EMBL/GenBank/DDBJ whole genome shotgun (WGS) entry which is preliminary data.</text>
</comment>
<feature type="region of interest" description="Disordered" evidence="1">
    <location>
        <begin position="699"/>
        <end position="727"/>
    </location>
</feature>
<accession>A0A9P6ZRB4</accession>
<keyword evidence="4" id="KW-1185">Reference proteome</keyword>
<evidence type="ECO:0000259" key="2">
    <source>
        <dbReference type="Pfam" id="PF20149"/>
    </source>
</evidence>
<evidence type="ECO:0000313" key="3">
    <source>
        <dbReference type="EMBL" id="KAG1774800.1"/>
    </source>
</evidence>